<dbReference type="AlphaFoldDB" id="A0A1C5AA38"/>
<dbReference type="GO" id="GO:0004497">
    <property type="term" value="F:monooxygenase activity"/>
    <property type="evidence" value="ECO:0007669"/>
    <property type="project" value="UniProtKB-KW"/>
</dbReference>
<evidence type="ECO:0000259" key="2">
    <source>
        <dbReference type="Pfam" id="PF07883"/>
    </source>
</evidence>
<dbReference type="PANTHER" id="PTHR36114:SF1">
    <property type="entry name" value="16.7 KDA PROTEIN IN WHIE LOCUS"/>
    <property type="match status" value="1"/>
</dbReference>
<feature type="compositionally biased region" description="Low complexity" evidence="1">
    <location>
        <begin position="16"/>
        <end position="25"/>
    </location>
</feature>
<sequence>MTVTGTGTAGREEKTVTTTSATKVSWSDVQPNRRRGGDVRILLSPKTVKSTTGFGGMLTLEPGEFVCEHIHPYSEESIYVVSGQITMRIDTEYVDLGPGEACLVPINVKHRVENRGQEPAQVIFHLCPLAPRPELGHIDTEFLPGRENEPAPQVGGHQ</sequence>
<feature type="domain" description="Cupin type-2" evidence="2">
    <location>
        <begin position="57"/>
        <end position="124"/>
    </location>
</feature>
<feature type="region of interest" description="Disordered" evidence="1">
    <location>
        <begin position="1"/>
        <end position="32"/>
    </location>
</feature>
<dbReference type="EMBL" id="LT607413">
    <property type="protein sequence ID" value="SCF42009.1"/>
    <property type="molecule type" value="Genomic_DNA"/>
</dbReference>
<gene>
    <name evidence="3" type="ORF">GA0070618_6601</name>
</gene>
<keyword evidence="3" id="KW-0503">Monooxygenase</keyword>
<dbReference type="InterPro" id="IPR011051">
    <property type="entry name" value="RmlC_Cupin_sf"/>
</dbReference>
<dbReference type="InterPro" id="IPR014710">
    <property type="entry name" value="RmlC-like_jellyroll"/>
</dbReference>
<evidence type="ECO:0000313" key="4">
    <source>
        <dbReference type="Proteomes" id="UP000198253"/>
    </source>
</evidence>
<dbReference type="InterPro" id="IPR013096">
    <property type="entry name" value="Cupin_2"/>
</dbReference>
<organism evidence="3 4">
    <name type="scientific">Micromonospora echinospora</name>
    <name type="common">Micromonospora purpurea</name>
    <dbReference type="NCBI Taxonomy" id="1877"/>
    <lineage>
        <taxon>Bacteria</taxon>
        <taxon>Bacillati</taxon>
        <taxon>Actinomycetota</taxon>
        <taxon>Actinomycetes</taxon>
        <taxon>Micromonosporales</taxon>
        <taxon>Micromonosporaceae</taxon>
        <taxon>Micromonospora</taxon>
    </lineage>
</organism>
<dbReference type="PANTHER" id="PTHR36114">
    <property type="entry name" value="16.7 KDA PROTEIN IN WHIE LOCUS"/>
    <property type="match status" value="1"/>
</dbReference>
<protein>
    <submittedName>
        <fullName evidence="3">Putative monooxygenase</fullName>
    </submittedName>
</protein>
<name>A0A1C5AA38_MICEC</name>
<dbReference type="CDD" id="cd06991">
    <property type="entry name" value="cupin_TcmJ-like"/>
    <property type="match status" value="1"/>
</dbReference>
<dbReference type="Pfam" id="PF07883">
    <property type="entry name" value="Cupin_2"/>
    <property type="match status" value="1"/>
</dbReference>
<evidence type="ECO:0000313" key="3">
    <source>
        <dbReference type="EMBL" id="SCF42009.1"/>
    </source>
</evidence>
<dbReference type="InterPro" id="IPR016672">
    <property type="entry name" value="Polyketide_Synth_CurC_prd"/>
</dbReference>
<dbReference type="InParanoid" id="A0A1C5AA38"/>
<proteinExistence type="predicted"/>
<keyword evidence="4" id="KW-1185">Reference proteome</keyword>
<evidence type="ECO:0000256" key="1">
    <source>
        <dbReference type="SAM" id="MobiDB-lite"/>
    </source>
</evidence>
<dbReference type="Proteomes" id="UP000198253">
    <property type="component" value="Chromosome I"/>
</dbReference>
<dbReference type="PIRSF" id="PIRSF016602">
    <property type="entry name" value="CurC_prd"/>
    <property type="match status" value="1"/>
</dbReference>
<dbReference type="InterPro" id="IPR052044">
    <property type="entry name" value="PKS_Associated_Protein"/>
</dbReference>
<reference evidence="4" key="1">
    <citation type="submission" date="2016-06" db="EMBL/GenBank/DDBJ databases">
        <authorList>
            <person name="Varghese N."/>
            <person name="Submissions Spin"/>
        </authorList>
    </citation>
    <scope>NUCLEOTIDE SEQUENCE [LARGE SCALE GENOMIC DNA]</scope>
    <source>
        <strain evidence="4">DSM 43816</strain>
    </source>
</reference>
<accession>A0A1C5AA38</accession>
<dbReference type="SUPFAM" id="SSF51182">
    <property type="entry name" value="RmlC-like cupins"/>
    <property type="match status" value="1"/>
</dbReference>
<dbReference type="OrthoDB" id="287918at2"/>
<dbReference type="Gene3D" id="2.60.120.10">
    <property type="entry name" value="Jelly Rolls"/>
    <property type="match status" value="1"/>
</dbReference>
<keyword evidence="3" id="KW-0560">Oxidoreductase</keyword>